<name>A0A1T0ACX2_9GAMM</name>
<comment type="caution">
    <text evidence="1">The sequence shown here is derived from an EMBL/GenBank/DDBJ whole genome shotgun (WGS) entry which is preliminary data.</text>
</comment>
<sequence>MIAMRLGFLQPLHNPSNFPNFFSLSNFPTKTKPSRTDWVLDWILDWVLCQILGLKSGLKSDCQIT</sequence>
<keyword evidence="2" id="KW-1185">Reference proteome</keyword>
<proteinExistence type="predicted"/>
<dbReference type="EMBL" id="MUXU01000005">
    <property type="protein sequence ID" value="OOR93161.1"/>
    <property type="molecule type" value="Genomic_DNA"/>
</dbReference>
<dbReference type="Proteomes" id="UP000190435">
    <property type="component" value="Unassembled WGS sequence"/>
</dbReference>
<dbReference type="AlphaFoldDB" id="A0A1T0ACX2"/>
<gene>
    <name evidence="1" type="ORF">B0181_00515</name>
</gene>
<evidence type="ECO:0000313" key="2">
    <source>
        <dbReference type="Proteomes" id="UP000190435"/>
    </source>
</evidence>
<evidence type="ECO:0000313" key="1">
    <source>
        <dbReference type="EMBL" id="OOR93161.1"/>
    </source>
</evidence>
<reference evidence="1 2" key="1">
    <citation type="submission" date="2017-02" db="EMBL/GenBank/DDBJ databases">
        <title>Draft genome sequence of Moraxella caviae CCUG 355 type strain.</title>
        <authorList>
            <person name="Engstrom-Jakobsson H."/>
            <person name="Salva-Serra F."/>
            <person name="Thorell K."/>
            <person name="Gonzales-Siles L."/>
            <person name="Karlsson R."/>
            <person name="Boulund F."/>
            <person name="Engstrand L."/>
            <person name="Moore E."/>
        </authorList>
    </citation>
    <scope>NUCLEOTIDE SEQUENCE [LARGE SCALE GENOMIC DNA]</scope>
    <source>
        <strain evidence="1 2">CCUG 355</strain>
    </source>
</reference>
<protein>
    <submittedName>
        <fullName evidence="1">Uncharacterized protein</fullName>
    </submittedName>
</protein>
<organism evidence="1 2">
    <name type="scientific">Moraxella caviae</name>
    <dbReference type="NCBI Taxonomy" id="34060"/>
    <lineage>
        <taxon>Bacteria</taxon>
        <taxon>Pseudomonadati</taxon>
        <taxon>Pseudomonadota</taxon>
        <taxon>Gammaproteobacteria</taxon>
        <taxon>Moraxellales</taxon>
        <taxon>Moraxellaceae</taxon>
        <taxon>Moraxella</taxon>
    </lineage>
</organism>
<accession>A0A1T0ACX2</accession>